<evidence type="ECO:0000256" key="1">
    <source>
        <dbReference type="SAM" id="Phobius"/>
    </source>
</evidence>
<gene>
    <name evidence="2" type="ORF">G4Z02_02600</name>
</gene>
<dbReference type="KEGG" id="xcl:G4Z02_02600"/>
<proteinExistence type="predicted"/>
<dbReference type="InterPro" id="IPR016566">
    <property type="entry name" value="UCP010219"/>
</dbReference>
<reference evidence="2 3" key="1">
    <citation type="submission" date="2020-02" db="EMBL/GenBank/DDBJ databases">
        <authorList>
            <person name="Zheng R.K."/>
            <person name="Sun C.M."/>
        </authorList>
    </citation>
    <scope>NUCLEOTIDE SEQUENCE [LARGE SCALE GENOMIC DNA]</scope>
    <source>
        <strain evidence="3">zrk13</strain>
    </source>
</reference>
<keyword evidence="1" id="KW-1133">Transmembrane helix</keyword>
<dbReference type="Pfam" id="PF11361">
    <property type="entry name" value="DUF3159"/>
    <property type="match status" value="1"/>
</dbReference>
<feature type="transmembrane region" description="Helical" evidence="1">
    <location>
        <begin position="65"/>
        <end position="83"/>
    </location>
</feature>
<organism evidence="2 3">
    <name type="scientific">Candidatus Xianfuyuplasma coldseepsis</name>
    <dbReference type="NCBI Taxonomy" id="2782163"/>
    <lineage>
        <taxon>Bacteria</taxon>
        <taxon>Bacillati</taxon>
        <taxon>Mycoplasmatota</taxon>
        <taxon>Mollicutes</taxon>
        <taxon>Candidatus Izemoplasmatales</taxon>
        <taxon>Candidatus Izemoplasmataceae</taxon>
        <taxon>Candidatus Xianfuyuplasma</taxon>
    </lineage>
</organism>
<accession>A0A7L7KQ33</accession>
<feature type="transmembrane region" description="Helical" evidence="1">
    <location>
        <begin position="171"/>
        <end position="192"/>
    </location>
</feature>
<evidence type="ECO:0000313" key="3">
    <source>
        <dbReference type="Proteomes" id="UP000514720"/>
    </source>
</evidence>
<sequence length="223" mass="24937">MKSFLNEIYEELALVLTGKTLDILAPPVLFYGLYTFGSLLVALVGSLLLSIVFLGLRLYKNENKWYAFGGLVAVILAIGFAYINNNASNFFIPDIIGTATLIIITTGSLILGKPLAIWVSHITRGWDLKWFFRDDVKPAYTHVTIFWLGFFIIRLSVELYLYTQQSVDDLIIANVIMGYPVLIIVLVISYVYGVTTLHRLGGPGVDEFISGKKPPYRGQTRGF</sequence>
<feature type="transmembrane region" description="Helical" evidence="1">
    <location>
        <begin position="28"/>
        <end position="53"/>
    </location>
</feature>
<keyword evidence="1" id="KW-0812">Transmembrane</keyword>
<dbReference type="EMBL" id="CP048914">
    <property type="protein sequence ID" value="QMS84685.1"/>
    <property type="molecule type" value="Genomic_DNA"/>
</dbReference>
<evidence type="ECO:0000313" key="2">
    <source>
        <dbReference type="EMBL" id="QMS84685.1"/>
    </source>
</evidence>
<dbReference type="AlphaFoldDB" id="A0A7L7KQ33"/>
<keyword evidence="1" id="KW-0472">Membrane</keyword>
<protein>
    <submittedName>
        <fullName evidence="2">DUF3159 domain-containing protein</fullName>
    </submittedName>
</protein>
<feature type="transmembrane region" description="Helical" evidence="1">
    <location>
        <begin position="139"/>
        <end position="159"/>
    </location>
</feature>
<dbReference type="RefSeq" id="WP_258878304.1">
    <property type="nucleotide sequence ID" value="NZ_CP048914.1"/>
</dbReference>
<dbReference type="Proteomes" id="UP000514720">
    <property type="component" value="Chromosome"/>
</dbReference>
<keyword evidence="3" id="KW-1185">Reference proteome</keyword>
<name>A0A7L7KQ33_9MOLU</name>
<feature type="transmembrane region" description="Helical" evidence="1">
    <location>
        <begin position="95"/>
        <end position="119"/>
    </location>
</feature>